<dbReference type="EMBL" id="NEWD01000016">
    <property type="protein sequence ID" value="OXN00428.1"/>
    <property type="molecule type" value="Genomic_DNA"/>
</dbReference>
<accession>A0A229VXS3</accession>
<keyword evidence="2" id="KW-1185">Reference proteome</keyword>
<dbReference type="AlphaFoldDB" id="A0A229VXS3"/>
<organism evidence="1 2">
    <name type="scientific">Bifidobacterium vansinderenii</name>
    <dbReference type="NCBI Taxonomy" id="1984871"/>
    <lineage>
        <taxon>Bacteria</taxon>
        <taxon>Bacillati</taxon>
        <taxon>Actinomycetota</taxon>
        <taxon>Actinomycetes</taxon>
        <taxon>Bifidobacteriales</taxon>
        <taxon>Bifidobacteriaceae</taxon>
        <taxon>Bifidobacterium</taxon>
    </lineage>
</organism>
<dbReference type="Proteomes" id="UP000215433">
    <property type="component" value="Unassembled WGS sequence"/>
</dbReference>
<evidence type="ECO:0000313" key="2">
    <source>
        <dbReference type="Proteomes" id="UP000215433"/>
    </source>
</evidence>
<gene>
    <name evidence="1" type="ORF">Tam10B_1298</name>
</gene>
<proteinExistence type="predicted"/>
<reference evidence="1 2" key="1">
    <citation type="submission" date="2017-05" db="EMBL/GenBank/DDBJ databases">
        <title>Bifidobacterium vansinderenii sp. nov.</title>
        <authorList>
            <person name="Lugli G.A."/>
            <person name="Duranti S."/>
            <person name="Mangifesta M."/>
        </authorList>
    </citation>
    <scope>NUCLEOTIDE SEQUENCE [LARGE SCALE GENOMIC DNA]</scope>
    <source>
        <strain evidence="1 2">Tam10B</strain>
    </source>
</reference>
<evidence type="ECO:0000313" key="1">
    <source>
        <dbReference type="EMBL" id="OXN00428.1"/>
    </source>
</evidence>
<name>A0A229VXS3_9BIFI</name>
<sequence>MAIDAGPVDAGRFYRGLGLRVFAGDPESASVERVLRLLGEEGRSDVAYRVFGAVIVRDRNYVWFCDAVDRLANAGYDETPADDREKFEPLVDDIRRRVPADDDAEVLR</sequence>
<comment type="caution">
    <text evidence="1">The sequence shown here is derived from an EMBL/GenBank/DDBJ whole genome shotgun (WGS) entry which is preliminary data.</text>
</comment>
<protein>
    <submittedName>
        <fullName evidence="1">Uncharacterized protein</fullName>
    </submittedName>
</protein>
<dbReference type="RefSeq" id="WP_093960455.1">
    <property type="nucleotide sequence ID" value="NZ_NEWD01000016.1"/>
</dbReference>